<keyword evidence="2" id="KW-1185">Reference proteome</keyword>
<dbReference type="Proteomes" id="UP001466893">
    <property type="component" value="Chromosome"/>
</dbReference>
<evidence type="ECO:0000313" key="2">
    <source>
        <dbReference type="Proteomes" id="UP001466893"/>
    </source>
</evidence>
<sequence>MTGREKVLHDASTVQIEKRIAARGAQFTRYRFVSESGVTYPWQSL</sequence>
<dbReference type="RefSeq" id="WP_342324260.1">
    <property type="nucleotide sequence ID" value="NZ_CP151800.1"/>
</dbReference>
<protein>
    <submittedName>
        <fullName evidence="1">Uncharacterized protein</fullName>
    </submittedName>
</protein>
<gene>
    <name evidence="1" type="ORF">AAEY27_07265</name>
</gene>
<accession>A0ABZ3B8V9</accession>
<proteinExistence type="predicted"/>
<dbReference type="EMBL" id="CP151800">
    <property type="protein sequence ID" value="WZV99667.1"/>
    <property type="molecule type" value="Genomic_DNA"/>
</dbReference>
<name>A0ABZ3B8V9_9ENTR</name>
<reference evidence="1 2" key="1">
    <citation type="submission" date="2024-04" db="EMBL/GenBank/DDBJ databases">
        <title>Kosakonia calanthae sp. nov., a halophilic bacterium isolated from leaves of Calanthe tiplacata.</title>
        <authorList>
            <person name="Wu P."/>
        </authorList>
    </citation>
    <scope>NUCLEOTIDE SEQUENCE [LARGE SCALE GENOMIC DNA]</scope>
    <source>
        <strain evidence="1 2">BYX6</strain>
    </source>
</reference>
<evidence type="ECO:0000313" key="1">
    <source>
        <dbReference type="EMBL" id="WZV99667.1"/>
    </source>
</evidence>
<organism evidence="1 2">
    <name type="scientific">Kosakonia calanthes</name>
    <dbReference type="NCBI Taxonomy" id="3139408"/>
    <lineage>
        <taxon>Bacteria</taxon>
        <taxon>Pseudomonadati</taxon>
        <taxon>Pseudomonadota</taxon>
        <taxon>Gammaproteobacteria</taxon>
        <taxon>Enterobacterales</taxon>
        <taxon>Enterobacteriaceae</taxon>
        <taxon>Kosakonia</taxon>
    </lineage>
</organism>